<evidence type="ECO:0000256" key="2">
    <source>
        <dbReference type="ARBA" id="ARBA00006214"/>
    </source>
</evidence>
<evidence type="ECO:0000256" key="8">
    <source>
        <dbReference type="ARBA" id="ARBA00023157"/>
    </source>
</evidence>
<dbReference type="InterPro" id="IPR012932">
    <property type="entry name" value="VKOR"/>
</dbReference>
<dbReference type="GO" id="GO:0016491">
    <property type="term" value="F:oxidoreductase activity"/>
    <property type="evidence" value="ECO:0007669"/>
    <property type="project" value="UniProtKB-KW"/>
</dbReference>
<evidence type="ECO:0000256" key="7">
    <source>
        <dbReference type="ARBA" id="ARBA00023136"/>
    </source>
</evidence>
<dbReference type="InterPro" id="IPR041714">
    <property type="entry name" value="VKOR_Actinobacteria"/>
</dbReference>
<dbReference type="EMBL" id="SISG01000001">
    <property type="protein sequence ID" value="TBN58551.1"/>
    <property type="molecule type" value="Genomic_DNA"/>
</dbReference>
<organism evidence="12 13">
    <name type="scientific">Glaciihabitans arcticus</name>
    <dbReference type="NCBI Taxonomy" id="2668039"/>
    <lineage>
        <taxon>Bacteria</taxon>
        <taxon>Bacillati</taxon>
        <taxon>Actinomycetota</taxon>
        <taxon>Actinomycetes</taxon>
        <taxon>Micrococcales</taxon>
        <taxon>Microbacteriaceae</taxon>
        <taxon>Glaciihabitans</taxon>
    </lineage>
</organism>
<evidence type="ECO:0000256" key="3">
    <source>
        <dbReference type="ARBA" id="ARBA00022692"/>
    </source>
</evidence>
<feature type="transmembrane region" description="Helical" evidence="10">
    <location>
        <begin position="83"/>
        <end position="103"/>
    </location>
</feature>
<keyword evidence="4" id="KW-0874">Quinone</keyword>
<keyword evidence="7 10" id="KW-0472">Membrane</keyword>
<reference evidence="13" key="1">
    <citation type="submission" date="2019-02" db="EMBL/GenBank/DDBJ databases">
        <title>Glaciihabitans arcticus sp. nov., a psychrotolerant bacterium isolated from polar soil.</title>
        <authorList>
            <person name="Dahal R.H."/>
        </authorList>
    </citation>
    <scope>NUCLEOTIDE SEQUENCE [LARGE SCALE GENOMIC DNA]</scope>
    <source>
        <strain evidence="13">RP-3-7</strain>
    </source>
</reference>
<feature type="transmembrane region" description="Helical" evidence="10">
    <location>
        <begin position="58"/>
        <end position="76"/>
    </location>
</feature>
<evidence type="ECO:0000256" key="10">
    <source>
        <dbReference type="SAM" id="Phobius"/>
    </source>
</evidence>
<proteinExistence type="inferred from homology"/>
<evidence type="ECO:0000259" key="11">
    <source>
        <dbReference type="SMART" id="SM00756"/>
    </source>
</evidence>
<keyword evidence="13" id="KW-1185">Reference proteome</keyword>
<protein>
    <submittedName>
        <fullName evidence="12">Vitamin K epoxide reductase family protein</fullName>
    </submittedName>
</protein>
<comment type="caution">
    <text evidence="12">The sequence shown here is derived from an EMBL/GenBank/DDBJ whole genome shotgun (WGS) entry which is preliminary data.</text>
</comment>
<evidence type="ECO:0000256" key="1">
    <source>
        <dbReference type="ARBA" id="ARBA00004141"/>
    </source>
</evidence>
<keyword evidence="6" id="KW-0560">Oxidoreductase</keyword>
<dbReference type="AlphaFoldDB" id="A0A4Q9GUT9"/>
<dbReference type="GO" id="GO:0016020">
    <property type="term" value="C:membrane"/>
    <property type="evidence" value="ECO:0007669"/>
    <property type="project" value="UniProtKB-SubCell"/>
</dbReference>
<feature type="transmembrane region" description="Helical" evidence="10">
    <location>
        <begin position="154"/>
        <end position="175"/>
    </location>
</feature>
<sequence>MILAGAIGWLAAFALTVEKFALLTDPQDSLGCDFSVLVQCSANLESWQGSLLGFPNPIIGLGAWIAPIVVGAALLAGARFDRWYWITFNAGVALGLAFVIWLISQSIFVLGTLCPWCMVTWSVTIPLFLVVTLRNLSSGVFGGGMTLRSTSAALYRWTPTITFGAYLVIAAIAQLRLDVINHI</sequence>
<comment type="similarity">
    <text evidence="2">Belongs to the VKOR family.</text>
</comment>
<keyword evidence="9" id="KW-0676">Redox-active center</keyword>
<name>A0A4Q9GUT9_9MICO</name>
<evidence type="ECO:0000256" key="5">
    <source>
        <dbReference type="ARBA" id="ARBA00022989"/>
    </source>
</evidence>
<keyword evidence="5 10" id="KW-1133">Transmembrane helix</keyword>
<comment type="subcellular location">
    <subcellularLocation>
        <location evidence="1">Membrane</location>
        <topology evidence="1">Multi-pass membrane protein</topology>
    </subcellularLocation>
</comment>
<dbReference type="Proteomes" id="UP000294194">
    <property type="component" value="Unassembled WGS sequence"/>
</dbReference>
<gene>
    <name evidence="12" type="ORF">EYE40_06335</name>
</gene>
<feature type="transmembrane region" description="Helical" evidence="10">
    <location>
        <begin position="109"/>
        <end position="133"/>
    </location>
</feature>
<keyword evidence="3 10" id="KW-0812">Transmembrane</keyword>
<evidence type="ECO:0000313" key="12">
    <source>
        <dbReference type="EMBL" id="TBN58551.1"/>
    </source>
</evidence>
<evidence type="ECO:0000256" key="9">
    <source>
        <dbReference type="ARBA" id="ARBA00023284"/>
    </source>
</evidence>
<accession>A0A4Q9GUT9</accession>
<dbReference type="Pfam" id="PF07884">
    <property type="entry name" value="VKOR"/>
    <property type="match status" value="1"/>
</dbReference>
<dbReference type="SMART" id="SM00756">
    <property type="entry name" value="VKc"/>
    <property type="match status" value="1"/>
</dbReference>
<evidence type="ECO:0000256" key="4">
    <source>
        <dbReference type="ARBA" id="ARBA00022719"/>
    </source>
</evidence>
<dbReference type="GO" id="GO:0048038">
    <property type="term" value="F:quinone binding"/>
    <property type="evidence" value="ECO:0007669"/>
    <property type="project" value="UniProtKB-KW"/>
</dbReference>
<keyword evidence="8" id="KW-1015">Disulfide bond</keyword>
<dbReference type="Gene3D" id="1.20.1440.130">
    <property type="entry name" value="VKOR domain"/>
    <property type="match status" value="1"/>
</dbReference>
<evidence type="ECO:0000313" key="13">
    <source>
        <dbReference type="Proteomes" id="UP000294194"/>
    </source>
</evidence>
<dbReference type="CDD" id="cd12922">
    <property type="entry name" value="VKOR_5"/>
    <property type="match status" value="1"/>
</dbReference>
<feature type="domain" description="Vitamin K epoxide reductase" evidence="11">
    <location>
        <begin position="1"/>
        <end position="135"/>
    </location>
</feature>
<dbReference type="InterPro" id="IPR038354">
    <property type="entry name" value="VKOR_sf"/>
</dbReference>
<evidence type="ECO:0000256" key="6">
    <source>
        <dbReference type="ARBA" id="ARBA00023002"/>
    </source>
</evidence>